<dbReference type="Pfam" id="PF00440">
    <property type="entry name" value="TetR_N"/>
    <property type="match status" value="1"/>
</dbReference>
<dbReference type="OrthoDB" id="9789566at2"/>
<keyword evidence="1 2" id="KW-0238">DNA-binding</keyword>
<dbReference type="Proteomes" id="UP000019426">
    <property type="component" value="Chromosome M2/40_rep1"/>
</dbReference>
<dbReference type="PATRIC" id="fig|1216932.3.peg.1232"/>
<dbReference type="AlphaFoldDB" id="W6RXT4"/>
<dbReference type="HOGENOM" id="CLU_119418_0_0_9"/>
<dbReference type="InterPro" id="IPR009057">
    <property type="entry name" value="Homeodomain-like_sf"/>
</dbReference>
<dbReference type="KEGG" id="clt:CM240_1240"/>
<dbReference type="EMBL" id="HG917868">
    <property type="protein sequence ID" value="CDM68404.1"/>
    <property type="molecule type" value="Genomic_DNA"/>
</dbReference>
<gene>
    <name evidence="4" type="ORF">CM240_1240</name>
</gene>
<organism evidence="4 5">
    <name type="scientific">Clostridium bornimense</name>
    <dbReference type="NCBI Taxonomy" id="1216932"/>
    <lineage>
        <taxon>Bacteria</taxon>
        <taxon>Bacillati</taxon>
        <taxon>Bacillota</taxon>
        <taxon>Clostridia</taxon>
        <taxon>Eubacteriales</taxon>
        <taxon>Clostridiaceae</taxon>
        <taxon>Clostridium</taxon>
    </lineage>
</organism>
<sequence>MVKPDTRKKLIETTKRMLINGIPYKNLTARQISKDAGTNLAMINYYFKSKEELVKISVDEIISEEFYQYSKIDLSKPAKEQLKELLLHISTVIIKYRELTKLSIPYLILNDEISLPFDILPFIKTHFEDTKSDTECKVIAFQIVYMLQLIFYRADDFQKYSGIDIFNTQQLQDFLDIQLNIFLGDD</sequence>
<dbReference type="STRING" id="1216932.CM240_1240"/>
<dbReference type="SUPFAM" id="SSF46689">
    <property type="entry name" value="Homeodomain-like"/>
    <property type="match status" value="1"/>
</dbReference>
<name>W6RXT4_9CLOT</name>
<evidence type="ECO:0000313" key="5">
    <source>
        <dbReference type="Proteomes" id="UP000019426"/>
    </source>
</evidence>
<evidence type="ECO:0000256" key="2">
    <source>
        <dbReference type="PROSITE-ProRule" id="PRU00335"/>
    </source>
</evidence>
<proteinExistence type="predicted"/>
<reference evidence="4 5" key="1">
    <citation type="submission" date="2013-11" db="EMBL/GenBank/DDBJ databases">
        <title>Complete genome sequence of Clostridum sp. M2/40.</title>
        <authorList>
            <person name="Wibberg D."/>
            <person name="Puehler A."/>
            <person name="Schlueter A."/>
        </authorList>
    </citation>
    <scope>NUCLEOTIDE SEQUENCE [LARGE SCALE GENOMIC DNA]</scope>
    <source>
        <strain evidence="5">M2/40</strain>
    </source>
</reference>
<dbReference type="PROSITE" id="PS50977">
    <property type="entry name" value="HTH_TETR_2"/>
    <property type="match status" value="1"/>
</dbReference>
<protein>
    <submittedName>
        <fullName evidence="4">TetR-family transcriptional regulator</fullName>
    </submittedName>
</protein>
<evidence type="ECO:0000259" key="3">
    <source>
        <dbReference type="PROSITE" id="PS50977"/>
    </source>
</evidence>
<dbReference type="eggNOG" id="COG1309">
    <property type="taxonomic scope" value="Bacteria"/>
</dbReference>
<feature type="domain" description="HTH tetR-type" evidence="3">
    <location>
        <begin position="4"/>
        <end position="65"/>
    </location>
</feature>
<feature type="DNA-binding region" description="H-T-H motif" evidence="2">
    <location>
        <begin position="28"/>
        <end position="47"/>
    </location>
</feature>
<accession>W6RXT4</accession>
<keyword evidence="5" id="KW-1185">Reference proteome</keyword>
<dbReference type="RefSeq" id="WP_044037446.1">
    <property type="nucleotide sequence ID" value="NZ_HG917868.1"/>
</dbReference>
<evidence type="ECO:0000256" key="1">
    <source>
        <dbReference type="ARBA" id="ARBA00023125"/>
    </source>
</evidence>
<dbReference type="Gene3D" id="1.10.357.10">
    <property type="entry name" value="Tetracycline Repressor, domain 2"/>
    <property type="match status" value="1"/>
</dbReference>
<dbReference type="GO" id="GO:0003677">
    <property type="term" value="F:DNA binding"/>
    <property type="evidence" value="ECO:0007669"/>
    <property type="project" value="UniProtKB-UniRule"/>
</dbReference>
<dbReference type="InterPro" id="IPR001647">
    <property type="entry name" value="HTH_TetR"/>
</dbReference>
<evidence type="ECO:0000313" key="4">
    <source>
        <dbReference type="EMBL" id="CDM68404.1"/>
    </source>
</evidence>